<organism evidence="12 13">
    <name type="scientific">Microlunatus capsulatus</name>
    <dbReference type="NCBI Taxonomy" id="99117"/>
    <lineage>
        <taxon>Bacteria</taxon>
        <taxon>Bacillati</taxon>
        <taxon>Actinomycetota</taxon>
        <taxon>Actinomycetes</taxon>
        <taxon>Propionibacteriales</taxon>
        <taxon>Propionibacteriaceae</taxon>
        <taxon>Microlunatus</taxon>
    </lineage>
</organism>
<evidence type="ECO:0000256" key="7">
    <source>
        <dbReference type="ARBA" id="ARBA00023027"/>
    </source>
</evidence>
<evidence type="ECO:0000256" key="2">
    <source>
        <dbReference type="ARBA" id="ARBA00007964"/>
    </source>
</evidence>
<evidence type="ECO:0000256" key="9">
    <source>
        <dbReference type="ARBA" id="ARBA00049260"/>
    </source>
</evidence>
<evidence type="ECO:0000256" key="1">
    <source>
        <dbReference type="ARBA" id="ARBA00005067"/>
    </source>
</evidence>
<dbReference type="InterPro" id="IPR036291">
    <property type="entry name" value="NAD(P)-bd_dom_sf"/>
</dbReference>
<comment type="pathway">
    <text evidence="1">Amino-acid biosynthesis; L-tyrosine biosynthesis; (4-hydroxyphenyl)pyruvate from prephenate (NAD(+) route): step 1/1.</text>
</comment>
<keyword evidence="5" id="KW-0827">Tyrosine biosynthesis</keyword>
<keyword evidence="6 12" id="KW-0560">Oxidoreductase</keyword>
<protein>
    <recommendedName>
        <fullName evidence="4">Prephenate dehydrogenase</fullName>
        <ecNumber evidence="3">1.3.1.12</ecNumber>
    </recommendedName>
</protein>
<dbReference type="RefSeq" id="WP_210052423.1">
    <property type="nucleotide sequence ID" value="NZ_BAAAMH010000036.1"/>
</dbReference>
<feature type="domain" description="Prephenate/arogenate dehydrogenase" evidence="10">
    <location>
        <begin position="5"/>
        <end position="285"/>
    </location>
</feature>
<dbReference type="SUPFAM" id="SSF55021">
    <property type="entry name" value="ACT-like"/>
    <property type="match status" value="1"/>
</dbReference>
<dbReference type="InterPro" id="IPR008927">
    <property type="entry name" value="6-PGluconate_DH-like_C_sf"/>
</dbReference>
<dbReference type="EMBL" id="JAGIOB010000001">
    <property type="protein sequence ID" value="MBP2415417.1"/>
    <property type="molecule type" value="Genomic_DNA"/>
</dbReference>
<evidence type="ECO:0000256" key="8">
    <source>
        <dbReference type="ARBA" id="ARBA00023141"/>
    </source>
</evidence>
<dbReference type="InterPro" id="IPR046825">
    <property type="entry name" value="PDH_C"/>
</dbReference>
<dbReference type="EC" id="1.3.1.12" evidence="3"/>
<evidence type="ECO:0000256" key="3">
    <source>
        <dbReference type="ARBA" id="ARBA00012068"/>
    </source>
</evidence>
<keyword evidence="7" id="KW-0520">NAD</keyword>
<evidence type="ECO:0000313" key="13">
    <source>
        <dbReference type="Proteomes" id="UP000758168"/>
    </source>
</evidence>
<dbReference type="Pfam" id="PF20463">
    <property type="entry name" value="PDH_C"/>
    <property type="match status" value="1"/>
</dbReference>
<dbReference type="SUPFAM" id="SSF48179">
    <property type="entry name" value="6-phosphogluconate dehydrogenase C-terminal domain-like"/>
    <property type="match status" value="1"/>
</dbReference>
<gene>
    <name evidence="12" type="ORF">JOF54_000339</name>
</gene>
<dbReference type="Gene3D" id="3.40.50.720">
    <property type="entry name" value="NAD(P)-binding Rossmann-like Domain"/>
    <property type="match status" value="1"/>
</dbReference>
<name>A0ABS4Z2Z5_9ACTN</name>
<dbReference type="GO" id="GO:0008977">
    <property type="term" value="F:prephenate dehydrogenase (NAD+) activity"/>
    <property type="evidence" value="ECO:0007669"/>
    <property type="project" value="UniProtKB-EC"/>
</dbReference>
<dbReference type="NCBIfam" id="NF005111">
    <property type="entry name" value="PRK06545.2-3"/>
    <property type="match status" value="1"/>
</dbReference>
<dbReference type="Proteomes" id="UP000758168">
    <property type="component" value="Unassembled WGS sequence"/>
</dbReference>
<dbReference type="InterPro" id="IPR050812">
    <property type="entry name" value="Preph/Arog_dehydrog"/>
</dbReference>
<comment type="similarity">
    <text evidence="2">Belongs to the prephenate/arogenate dehydrogenase family.</text>
</comment>
<dbReference type="PROSITE" id="PS51176">
    <property type="entry name" value="PDH_ADH"/>
    <property type="match status" value="1"/>
</dbReference>
<evidence type="ECO:0000256" key="4">
    <source>
        <dbReference type="ARBA" id="ARBA00016891"/>
    </source>
</evidence>
<dbReference type="InterPro" id="IPR045865">
    <property type="entry name" value="ACT-like_dom_sf"/>
</dbReference>
<evidence type="ECO:0000313" key="12">
    <source>
        <dbReference type="EMBL" id="MBP2415417.1"/>
    </source>
</evidence>
<dbReference type="InterPro" id="IPR002912">
    <property type="entry name" value="ACT_dom"/>
</dbReference>
<dbReference type="PROSITE" id="PS51671">
    <property type="entry name" value="ACT"/>
    <property type="match status" value="1"/>
</dbReference>
<sequence>MTGERRTAVVIGTGLIGASLALALTADGWTVHLQDRTSSHARVAAGLGAGVLDKPEPGVVDLVVVAVPPAAIAAVVRQSLQTFPAATVTDVGSVKAGVLDALWDGDADLGRYVGSHPMAGSQHSGPVTAHADLFDGRTWVVAPHRRSREESVQDVLALVRACRAREVVMDVDDHDAAVARVSHLPHLMSVLMAGHLTAVPTSDLLLAGQGLRDVTRIAGSDPGLWQQILSANATAVLAELRAVSGELAGLIRSLETGTTTGELEEQLARGVDGTRRIPGKHGAAPATYHQVVVEIPDTPGALGRLFAEVGAAGVNVEDIAIEHDQAREIGYLALSVAPEQADDLLATMRAGGWSVGS</sequence>
<dbReference type="SUPFAM" id="SSF51735">
    <property type="entry name" value="NAD(P)-binding Rossmann-fold domains"/>
    <property type="match status" value="1"/>
</dbReference>
<reference evidence="12 13" key="1">
    <citation type="submission" date="2021-03" db="EMBL/GenBank/DDBJ databases">
        <title>Sequencing the genomes of 1000 actinobacteria strains.</title>
        <authorList>
            <person name="Klenk H.-P."/>
        </authorList>
    </citation>
    <scope>NUCLEOTIDE SEQUENCE [LARGE SCALE GENOMIC DNA]</scope>
    <source>
        <strain evidence="12 13">DSM 12936</strain>
    </source>
</reference>
<dbReference type="Pfam" id="PF02153">
    <property type="entry name" value="PDH_N"/>
    <property type="match status" value="1"/>
</dbReference>
<evidence type="ECO:0000256" key="5">
    <source>
        <dbReference type="ARBA" id="ARBA00022498"/>
    </source>
</evidence>
<proteinExistence type="inferred from homology"/>
<accession>A0ABS4Z2Z5</accession>
<dbReference type="PANTHER" id="PTHR21363:SF0">
    <property type="entry name" value="PREPHENATE DEHYDROGENASE [NADP(+)]"/>
    <property type="match status" value="1"/>
</dbReference>
<comment type="caution">
    <text evidence="12">The sequence shown here is derived from an EMBL/GenBank/DDBJ whole genome shotgun (WGS) entry which is preliminary data.</text>
</comment>
<keyword evidence="13" id="KW-1185">Reference proteome</keyword>
<comment type="catalytic activity">
    <reaction evidence="9">
        <text>prephenate + NAD(+) = 3-(4-hydroxyphenyl)pyruvate + CO2 + NADH</text>
        <dbReference type="Rhea" id="RHEA:13869"/>
        <dbReference type="ChEBI" id="CHEBI:16526"/>
        <dbReference type="ChEBI" id="CHEBI:29934"/>
        <dbReference type="ChEBI" id="CHEBI:36242"/>
        <dbReference type="ChEBI" id="CHEBI:57540"/>
        <dbReference type="ChEBI" id="CHEBI:57945"/>
        <dbReference type="EC" id="1.3.1.12"/>
    </reaction>
</comment>
<dbReference type="InterPro" id="IPR046826">
    <property type="entry name" value="PDH_N"/>
</dbReference>
<evidence type="ECO:0000256" key="6">
    <source>
        <dbReference type="ARBA" id="ARBA00023002"/>
    </source>
</evidence>
<evidence type="ECO:0000259" key="10">
    <source>
        <dbReference type="PROSITE" id="PS51176"/>
    </source>
</evidence>
<feature type="domain" description="ACT" evidence="11">
    <location>
        <begin position="290"/>
        <end position="357"/>
    </location>
</feature>
<dbReference type="NCBIfam" id="NF005112">
    <property type="entry name" value="PRK06545.2-4"/>
    <property type="match status" value="1"/>
</dbReference>
<keyword evidence="8" id="KW-0057">Aromatic amino acid biosynthesis</keyword>
<dbReference type="InterPro" id="IPR003099">
    <property type="entry name" value="Prephen_DH"/>
</dbReference>
<dbReference type="Gene3D" id="1.10.3660.10">
    <property type="entry name" value="6-phosphogluconate dehydrogenase C-terminal like domain"/>
    <property type="match status" value="1"/>
</dbReference>
<dbReference type="PANTHER" id="PTHR21363">
    <property type="entry name" value="PREPHENATE DEHYDROGENASE"/>
    <property type="match status" value="1"/>
</dbReference>
<evidence type="ECO:0000259" key="11">
    <source>
        <dbReference type="PROSITE" id="PS51671"/>
    </source>
</evidence>
<dbReference type="Pfam" id="PF01842">
    <property type="entry name" value="ACT"/>
    <property type="match status" value="1"/>
</dbReference>
<keyword evidence="8" id="KW-0028">Amino-acid biosynthesis</keyword>